<dbReference type="PROSITE" id="PS50192">
    <property type="entry name" value="T_SNARE"/>
    <property type="match status" value="1"/>
</dbReference>
<name>A0AAV7XC95_9NEOP</name>
<proteinExistence type="inferred from homology"/>
<evidence type="ECO:0000256" key="2">
    <source>
        <dbReference type="ARBA" id="ARBA00009063"/>
    </source>
</evidence>
<dbReference type="GO" id="GO:0006836">
    <property type="term" value="P:neurotransmitter transport"/>
    <property type="evidence" value="ECO:0007669"/>
    <property type="project" value="UniProtKB-KW"/>
</dbReference>
<dbReference type="EMBL" id="JAPTSV010000012">
    <property type="protein sequence ID" value="KAJ1522214.1"/>
    <property type="molecule type" value="Genomic_DNA"/>
</dbReference>
<feature type="domain" description="T-SNARE coiled-coil homology" evidence="8">
    <location>
        <begin position="236"/>
        <end position="298"/>
    </location>
</feature>
<dbReference type="AlphaFoldDB" id="A0AAV7XC95"/>
<dbReference type="Gene3D" id="1.20.5.110">
    <property type="match status" value="1"/>
</dbReference>
<keyword evidence="6 7" id="KW-0472">Membrane</keyword>
<comment type="caution">
    <text evidence="9">The sequence shown here is derived from an EMBL/GenBank/DDBJ whole genome shotgun (WGS) entry which is preliminary data.</text>
</comment>
<reference evidence="9" key="1">
    <citation type="submission" date="2022-12" db="EMBL/GenBank/DDBJ databases">
        <title>Chromosome-level genome assembly of the bean flower thrips Megalurothrips usitatus.</title>
        <authorList>
            <person name="Ma L."/>
            <person name="Liu Q."/>
            <person name="Li H."/>
            <person name="Cai W."/>
        </authorList>
    </citation>
    <scope>NUCLEOTIDE SEQUENCE</scope>
    <source>
        <strain evidence="9">Cailab_2022a</strain>
    </source>
</reference>
<dbReference type="GO" id="GO:0031201">
    <property type="term" value="C:SNARE complex"/>
    <property type="evidence" value="ECO:0007669"/>
    <property type="project" value="TreeGrafter"/>
</dbReference>
<dbReference type="GO" id="GO:0048278">
    <property type="term" value="P:vesicle docking"/>
    <property type="evidence" value="ECO:0007669"/>
    <property type="project" value="TreeGrafter"/>
</dbReference>
<dbReference type="CDD" id="cd15848">
    <property type="entry name" value="SNARE_syntaxin1-like"/>
    <property type="match status" value="1"/>
</dbReference>
<comment type="subcellular location">
    <subcellularLocation>
        <location evidence="1">Membrane</location>
        <topology evidence="1">Single-pass type IV membrane protein</topology>
    </subcellularLocation>
</comment>
<protein>
    <recommendedName>
        <fullName evidence="8">t-SNARE coiled-coil homology domain-containing protein</fullName>
    </recommendedName>
</protein>
<gene>
    <name evidence="9" type="ORF">ONE63_002522</name>
</gene>
<evidence type="ECO:0000256" key="4">
    <source>
        <dbReference type="ARBA" id="ARBA00022775"/>
    </source>
</evidence>
<dbReference type="PANTHER" id="PTHR19957">
    <property type="entry name" value="SYNTAXIN"/>
    <property type="match status" value="1"/>
</dbReference>
<evidence type="ECO:0000313" key="9">
    <source>
        <dbReference type="EMBL" id="KAJ1522214.1"/>
    </source>
</evidence>
<dbReference type="Proteomes" id="UP001075354">
    <property type="component" value="Chromosome 12"/>
</dbReference>
<dbReference type="InterPro" id="IPR010989">
    <property type="entry name" value="SNARE"/>
</dbReference>
<dbReference type="GO" id="GO:0000149">
    <property type="term" value="F:SNARE binding"/>
    <property type="evidence" value="ECO:0007669"/>
    <property type="project" value="TreeGrafter"/>
</dbReference>
<dbReference type="SMART" id="SM00397">
    <property type="entry name" value="t_SNARE"/>
    <property type="match status" value="1"/>
</dbReference>
<dbReference type="Pfam" id="PF05739">
    <property type="entry name" value="SNARE"/>
    <property type="match status" value="1"/>
</dbReference>
<evidence type="ECO:0000256" key="6">
    <source>
        <dbReference type="ARBA" id="ARBA00023136"/>
    </source>
</evidence>
<evidence type="ECO:0000256" key="1">
    <source>
        <dbReference type="ARBA" id="ARBA00004211"/>
    </source>
</evidence>
<evidence type="ECO:0000256" key="3">
    <source>
        <dbReference type="ARBA" id="ARBA00022692"/>
    </source>
</evidence>
<dbReference type="Pfam" id="PF00804">
    <property type="entry name" value="Syntaxin"/>
    <property type="match status" value="1"/>
</dbReference>
<dbReference type="InterPro" id="IPR045242">
    <property type="entry name" value="Syntaxin"/>
</dbReference>
<keyword evidence="10" id="KW-1185">Reference proteome</keyword>
<keyword evidence="4" id="KW-0813">Transport</keyword>
<dbReference type="GO" id="GO:0006887">
    <property type="term" value="P:exocytosis"/>
    <property type="evidence" value="ECO:0007669"/>
    <property type="project" value="TreeGrafter"/>
</dbReference>
<dbReference type="InterPro" id="IPR006011">
    <property type="entry name" value="Syntaxin_N"/>
</dbReference>
<sequence>MKERLAELQAVRCKGKSYPSESQQHAESARWYDNDSDTRIMLKKDAEPLMVSYVAAISSIKHNLKPCRGHRLEMDNRVVTKLKEEITTINVLISEIRKNTKELTALHTSALMSTNVSTDDTKMMTALESKTRTASTDIAKRISDLGRDVPKGAVQQRIHSTQLFHVRRSFAEVMERHEAELQRYAKGLRTLVAKQISISKGKDCDGAEVEALLDAGKLNIFVDNYQILEQEAKDMLTKVTQRFDELSEIEKSISEVHDLFIDMAVLVAAQGDVIDSIEAHVSSANYETSAGRKHLKNAKGKQKSARKKKLVLAGIGAATIAMIATVAVL</sequence>
<dbReference type="PROSITE" id="PS00914">
    <property type="entry name" value="SYNTAXIN"/>
    <property type="match status" value="1"/>
</dbReference>
<dbReference type="PANTHER" id="PTHR19957:SF307">
    <property type="entry name" value="PROTEIN SSO1-RELATED"/>
    <property type="match status" value="1"/>
</dbReference>
<evidence type="ECO:0000259" key="8">
    <source>
        <dbReference type="PROSITE" id="PS50192"/>
    </source>
</evidence>
<organism evidence="9 10">
    <name type="scientific">Megalurothrips usitatus</name>
    <name type="common">bean blossom thrips</name>
    <dbReference type="NCBI Taxonomy" id="439358"/>
    <lineage>
        <taxon>Eukaryota</taxon>
        <taxon>Metazoa</taxon>
        <taxon>Ecdysozoa</taxon>
        <taxon>Arthropoda</taxon>
        <taxon>Hexapoda</taxon>
        <taxon>Insecta</taxon>
        <taxon>Pterygota</taxon>
        <taxon>Neoptera</taxon>
        <taxon>Paraneoptera</taxon>
        <taxon>Thysanoptera</taxon>
        <taxon>Terebrantia</taxon>
        <taxon>Thripoidea</taxon>
        <taxon>Thripidae</taxon>
        <taxon>Megalurothrips</taxon>
    </lineage>
</organism>
<dbReference type="Gene3D" id="1.20.58.70">
    <property type="match status" value="1"/>
</dbReference>
<evidence type="ECO:0000256" key="7">
    <source>
        <dbReference type="SAM" id="Phobius"/>
    </source>
</evidence>
<dbReference type="GO" id="GO:0005484">
    <property type="term" value="F:SNAP receptor activity"/>
    <property type="evidence" value="ECO:0007669"/>
    <property type="project" value="InterPro"/>
</dbReference>
<dbReference type="SUPFAM" id="SSF47661">
    <property type="entry name" value="t-snare proteins"/>
    <property type="match status" value="1"/>
</dbReference>
<dbReference type="GO" id="GO:0012505">
    <property type="term" value="C:endomembrane system"/>
    <property type="evidence" value="ECO:0007669"/>
    <property type="project" value="TreeGrafter"/>
</dbReference>
<dbReference type="GO" id="GO:0006886">
    <property type="term" value="P:intracellular protein transport"/>
    <property type="evidence" value="ECO:0007669"/>
    <property type="project" value="InterPro"/>
</dbReference>
<dbReference type="GO" id="GO:0006906">
    <property type="term" value="P:vesicle fusion"/>
    <property type="evidence" value="ECO:0007669"/>
    <property type="project" value="TreeGrafter"/>
</dbReference>
<accession>A0AAV7XC95</accession>
<dbReference type="InterPro" id="IPR000727">
    <property type="entry name" value="T_SNARE_dom"/>
</dbReference>
<dbReference type="InterPro" id="IPR006012">
    <property type="entry name" value="Syntaxin/epimorphin_CS"/>
</dbReference>
<evidence type="ECO:0000256" key="5">
    <source>
        <dbReference type="ARBA" id="ARBA00022989"/>
    </source>
</evidence>
<evidence type="ECO:0000313" key="10">
    <source>
        <dbReference type="Proteomes" id="UP001075354"/>
    </source>
</evidence>
<dbReference type="GO" id="GO:0005886">
    <property type="term" value="C:plasma membrane"/>
    <property type="evidence" value="ECO:0007669"/>
    <property type="project" value="TreeGrafter"/>
</dbReference>
<feature type="transmembrane region" description="Helical" evidence="7">
    <location>
        <begin position="310"/>
        <end position="328"/>
    </location>
</feature>
<keyword evidence="5 7" id="KW-1133">Transmembrane helix</keyword>
<keyword evidence="3 7" id="KW-0812">Transmembrane</keyword>
<comment type="similarity">
    <text evidence="2">Belongs to the syntaxin family.</text>
</comment>
<keyword evidence="4" id="KW-0532">Neurotransmitter transport</keyword>